<gene>
    <name evidence="2" type="ORF">GCM10008957_34570</name>
</gene>
<dbReference type="AlphaFoldDB" id="A0A918CF73"/>
<dbReference type="Proteomes" id="UP000603865">
    <property type="component" value="Unassembled WGS sequence"/>
</dbReference>
<dbReference type="EMBL" id="BMQL01000022">
    <property type="protein sequence ID" value="GGR18988.1"/>
    <property type="molecule type" value="Genomic_DNA"/>
</dbReference>
<reference evidence="2" key="2">
    <citation type="submission" date="2020-09" db="EMBL/GenBank/DDBJ databases">
        <authorList>
            <person name="Sun Q."/>
            <person name="Ohkuma M."/>
        </authorList>
    </citation>
    <scope>NUCLEOTIDE SEQUENCE</scope>
    <source>
        <strain evidence="2">JCM 31311</strain>
    </source>
</reference>
<evidence type="ECO:0000313" key="3">
    <source>
        <dbReference type="Proteomes" id="UP000603865"/>
    </source>
</evidence>
<feature type="coiled-coil region" evidence="1">
    <location>
        <begin position="42"/>
        <end position="97"/>
    </location>
</feature>
<name>A0A918CF73_9DEIO</name>
<sequence length="119" mass="13019">MADPNAVWDAVKTGGGLVLGGILTAFAKNFFTGAGAQEKELRSGLSERVAALEMKVEHLETRLDLTSRERDSMRFQRDMARIQRDTHRAEINAYQKQLGEPVTVWPADPPDTPGGAAPL</sequence>
<keyword evidence="3" id="KW-1185">Reference proteome</keyword>
<organism evidence="2 3">
    <name type="scientific">Deinococcus ruber</name>
    <dbReference type="NCBI Taxonomy" id="1848197"/>
    <lineage>
        <taxon>Bacteria</taxon>
        <taxon>Thermotogati</taxon>
        <taxon>Deinococcota</taxon>
        <taxon>Deinococci</taxon>
        <taxon>Deinococcales</taxon>
        <taxon>Deinococcaceae</taxon>
        <taxon>Deinococcus</taxon>
    </lineage>
</organism>
<keyword evidence="1" id="KW-0175">Coiled coil</keyword>
<protein>
    <submittedName>
        <fullName evidence="2">Uncharacterized protein</fullName>
    </submittedName>
</protein>
<accession>A0A918CF73</accession>
<reference evidence="2" key="1">
    <citation type="journal article" date="2014" name="Int. J. Syst. Evol. Microbiol.">
        <title>Complete genome sequence of Corynebacterium casei LMG S-19264T (=DSM 44701T), isolated from a smear-ripened cheese.</title>
        <authorList>
            <consortium name="US DOE Joint Genome Institute (JGI-PGF)"/>
            <person name="Walter F."/>
            <person name="Albersmeier A."/>
            <person name="Kalinowski J."/>
            <person name="Ruckert C."/>
        </authorList>
    </citation>
    <scope>NUCLEOTIDE SEQUENCE</scope>
    <source>
        <strain evidence="2">JCM 31311</strain>
    </source>
</reference>
<dbReference type="RefSeq" id="WP_189091751.1">
    <property type="nucleotide sequence ID" value="NZ_BMQL01000022.1"/>
</dbReference>
<proteinExistence type="predicted"/>
<evidence type="ECO:0000256" key="1">
    <source>
        <dbReference type="SAM" id="Coils"/>
    </source>
</evidence>
<comment type="caution">
    <text evidence="2">The sequence shown here is derived from an EMBL/GenBank/DDBJ whole genome shotgun (WGS) entry which is preliminary data.</text>
</comment>
<evidence type="ECO:0000313" key="2">
    <source>
        <dbReference type="EMBL" id="GGR18988.1"/>
    </source>
</evidence>